<name>K0TAJ4_THAOC</name>
<dbReference type="Pfam" id="PF13516">
    <property type="entry name" value="LRR_6"/>
    <property type="match status" value="3"/>
</dbReference>
<dbReference type="GO" id="GO:0006913">
    <property type="term" value="P:nucleocytoplasmic transport"/>
    <property type="evidence" value="ECO:0007669"/>
    <property type="project" value="TreeGrafter"/>
</dbReference>
<evidence type="ECO:0000256" key="3">
    <source>
        <dbReference type="ARBA" id="ARBA00022737"/>
    </source>
</evidence>
<evidence type="ECO:0000256" key="2">
    <source>
        <dbReference type="ARBA" id="ARBA00022614"/>
    </source>
</evidence>
<keyword evidence="2" id="KW-0433">Leucine-rich repeat</keyword>
<dbReference type="OrthoDB" id="45061at2759"/>
<accession>K0TAJ4</accession>
<dbReference type="eggNOG" id="KOG4308">
    <property type="taxonomic scope" value="Eukaryota"/>
</dbReference>
<sequence>MPLRLITLPSIPSSFSSCLDHGAVNNESEEDASSDGGTINAVFLGSHHLGDRGVERIADGLEDSCRLYFRIHLDNNQITTKGAQLISSSLKHCPTLLELSLADNPLSNEGARHLASSLVCNDTLEMLNVSNCGIGALGVDALSYVLEHNNASLRWLDLSSNPMGDAGSQSMLSSRYYIEEGDTRGQEEDTFEDYELPQGEPKAFIFSKSYTAAQGAASYQREATQFVGVPVIHTERETGTEASTNCAFPDG</sequence>
<evidence type="ECO:0000256" key="1">
    <source>
        <dbReference type="ARBA" id="ARBA00022468"/>
    </source>
</evidence>
<proteinExistence type="predicted"/>
<dbReference type="GO" id="GO:0005829">
    <property type="term" value="C:cytosol"/>
    <property type="evidence" value="ECO:0007669"/>
    <property type="project" value="TreeGrafter"/>
</dbReference>
<dbReference type="EMBL" id="AGNL01003933">
    <property type="protein sequence ID" value="EJK74124.1"/>
    <property type="molecule type" value="Genomic_DNA"/>
</dbReference>
<comment type="caution">
    <text evidence="4">The sequence shown here is derived from an EMBL/GenBank/DDBJ whole genome shotgun (WGS) entry which is preliminary data.</text>
</comment>
<dbReference type="InterPro" id="IPR032675">
    <property type="entry name" value="LRR_dom_sf"/>
</dbReference>
<dbReference type="SMART" id="SM00368">
    <property type="entry name" value="LRR_RI"/>
    <property type="match status" value="4"/>
</dbReference>
<evidence type="ECO:0000313" key="4">
    <source>
        <dbReference type="EMBL" id="EJK74124.1"/>
    </source>
</evidence>
<dbReference type="GO" id="GO:0031267">
    <property type="term" value="F:small GTPase binding"/>
    <property type="evidence" value="ECO:0007669"/>
    <property type="project" value="TreeGrafter"/>
</dbReference>
<gene>
    <name evidence="4" type="ORF">THAOC_04218</name>
</gene>
<keyword evidence="3" id="KW-0677">Repeat</keyword>
<protein>
    <submittedName>
        <fullName evidence="4">Uncharacterized protein</fullName>
    </submittedName>
</protein>
<dbReference type="PANTHER" id="PTHR24113:SF12">
    <property type="entry name" value="RAN GTPASE-ACTIVATING PROTEIN 1"/>
    <property type="match status" value="1"/>
</dbReference>
<dbReference type="AlphaFoldDB" id="K0TAJ4"/>
<dbReference type="SUPFAM" id="SSF52047">
    <property type="entry name" value="RNI-like"/>
    <property type="match status" value="1"/>
</dbReference>
<dbReference type="GO" id="GO:0005096">
    <property type="term" value="F:GTPase activator activity"/>
    <property type="evidence" value="ECO:0007669"/>
    <property type="project" value="UniProtKB-KW"/>
</dbReference>
<dbReference type="GO" id="GO:0048471">
    <property type="term" value="C:perinuclear region of cytoplasm"/>
    <property type="evidence" value="ECO:0007669"/>
    <property type="project" value="TreeGrafter"/>
</dbReference>
<dbReference type="PANTHER" id="PTHR24113">
    <property type="entry name" value="RAN GTPASE-ACTIVATING PROTEIN 1"/>
    <property type="match status" value="1"/>
</dbReference>
<reference evidence="4 5" key="1">
    <citation type="journal article" date="2012" name="Genome Biol.">
        <title>Genome and low-iron response of an oceanic diatom adapted to chronic iron limitation.</title>
        <authorList>
            <person name="Lommer M."/>
            <person name="Specht M."/>
            <person name="Roy A.S."/>
            <person name="Kraemer L."/>
            <person name="Andreson R."/>
            <person name="Gutowska M.A."/>
            <person name="Wolf J."/>
            <person name="Bergner S.V."/>
            <person name="Schilhabel M.B."/>
            <person name="Klostermeier U.C."/>
            <person name="Beiko R.G."/>
            <person name="Rosenstiel P."/>
            <person name="Hippler M."/>
            <person name="Laroche J."/>
        </authorList>
    </citation>
    <scope>NUCLEOTIDE SEQUENCE [LARGE SCALE GENOMIC DNA]</scope>
    <source>
        <strain evidence="4 5">CCMP1005</strain>
    </source>
</reference>
<keyword evidence="1" id="KW-0343">GTPase activation</keyword>
<dbReference type="GO" id="GO:0005634">
    <property type="term" value="C:nucleus"/>
    <property type="evidence" value="ECO:0007669"/>
    <property type="project" value="TreeGrafter"/>
</dbReference>
<dbReference type="PROSITE" id="PS51257">
    <property type="entry name" value="PROKAR_LIPOPROTEIN"/>
    <property type="match status" value="1"/>
</dbReference>
<organism evidence="4 5">
    <name type="scientific">Thalassiosira oceanica</name>
    <name type="common">Marine diatom</name>
    <dbReference type="NCBI Taxonomy" id="159749"/>
    <lineage>
        <taxon>Eukaryota</taxon>
        <taxon>Sar</taxon>
        <taxon>Stramenopiles</taxon>
        <taxon>Ochrophyta</taxon>
        <taxon>Bacillariophyta</taxon>
        <taxon>Coscinodiscophyceae</taxon>
        <taxon>Thalassiosirophycidae</taxon>
        <taxon>Thalassiosirales</taxon>
        <taxon>Thalassiosiraceae</taxon>
        <taxon>Thalassiosira</taxon>
    </lineage>
</organism>
<evidence type="ECO:0000313" key="5">
    <source>
        <dbReference type="Proteomes" id="UP000266841"/>
    </source>
</evidence>
<dbReference type="Proteomes" id="UP000266841">
    <property type="component" value="Unassembled WGS sequence"/>
</dbReference>
<dbReference type="InterPro" id="IPR027038">
    <property type="entry name" value="RanGap"/>
</dbReference>
<keyword evidence="5" id="KW-1185">Reference proteome</keyword>
<dbReference type="Gene3D" id="3.80.10.10">
    <property type="entry name" value="Ribonuclease Inhibitor"/>
    <property type="match status" value="1"/>
</dbReference>
<dbReference type="InterPro" id="IPR001611">
    <property type="entry name" value="Leu-rich_rpt"/>
</dbReference>